<gene>
    <name evidence="5" type="primary">ABSGL_01265.1 scaffold 1223</name>
</gene>
<evidence type="ECO:0000313" key="5">
    <source>
        <dbReference type="EMBL" id="SAL95924.1"/>
    </source>
</evidence>
<accession>A0A163IXH6</accession>
<keyword evidence="6" id="KW-1185">Reference proteome</keyword>
<dbReference type="EMBL" id="LT550481">
    <property type="protein sequence ID" value="SAL95924.1"/>
    <property type="molecule type" value="Genomic_DNA"/>
</dbReference>
<evidence type="ECO:0000256" key="2">
    <source>
        <dbReference type="SAM" id="MobiDB-lite"/>
    </source>
</evidence>
<evidence type="ECO:0000256" key="1">
    <source>
        <dbReference type="PROSITE-ProRule" id="PRU00042"/>
    </source>
</evidence>
<sequence>MSSYEAKQKLVERYNESHAPSRLATVRPRNDTSDDDEDFTMSRHEQPKGYVDFDRVDQTSMETHLPSNNVGYRLLQKMGWKEGSGLGRLGEGRTDPVRINLKQDSLGVGKAEQDQEYIETSASKRKAMDSEKQLEETMEERQVRKDKATKHHEIQQELKHVKRAFYCELCDKQYNKVSEYDQHLQSYDHHHKKRFKDMKEQAKRSTLGQSEKEKKRERERRREEKEMKRMLQTHNLPPPPPPPAAAAVDKDIPPPPPPVNHDMIPPPPPPPVAHDTIPPPPPLLSTTTNKVSFGFGVKKKPSGIRFGLPKKG</sequence>
<protein>
    <recommendedName>
        <fullName evidence="7">G-patch domain-containing protein</fullName>
    </recommendedName>
</protein>
<evidence type="ECO:0000259" key="3">
    <source>
        <dbReference type="PROSITE" id="PS50157"/>
    </source>
</evidence>
<feature type="region of interest" description="Disordered" evidence="2">
    <location>
        <begin position="125"/>
        <end position="151"/>
    </location>
</feature>
<dbReference type="InParanoid" id="A0A163IXH6"/>
<keyword evidence="1" id="KW-0862">Zinc</keyword>
<dbReference type="PANTHER" id="PTHR47251:SF1">
    <property type="entry name" value="FINGER DOMAIN PROTEIN, PUTATIVE (AFU_ORTHOLOGUE AFUA_3G04180)-RELATED"/>
    <property type="match status" value="1"/>
</dbReference>
<evidence type="ECO:0000259" key="4">
    <source>
        <dbReference type="PROSITE" id="PS50174"/>
    </source>
</evidence>
<feature type="domain" description="C2H2-type" evidence="3">
    <location>
        <begin position="165"/>
        <end position="194"/>
    </location>
</feature>
<feature type="compositionally biased region" description="Basic and acidic residues" evidence="2">
    <location>
        <begin position="1"/>
        <end position="16"/>
    </location>
</feature>
<keyword evidence="1" id="KW-0863">Zinc-finger</keyword>
<dbReference type="GO" id="GO:0008270">
    <property type="term" value="F:zinc ion binding"/>
    <property type="evidence" value="ECO:0007669"/>
    <property type="project" value="UniProtKB-KW"/>
</dbReference>
<feature type="compositionally biased region" description="Basic and acidic residues" evidence="2">
    <location>
        <begin position="210"/>
        <end position="229"/>
    </location>
</feature>
<dbReference type="Pfam" id="PF01585">
    <property type="entry name" value="G-patch"/>
    <property type="match status" value="1"/>
</dbReference>
<dbReference type="Pfam" id="PF12874">
    <property type="entry name" value="zf-met"/>
    <property type="match status" value="1"/>
</dbReference>
<dbReference type="GO" id="GO:0003676">
    <property type="term" value="F:nucleic acid binding"/>
    <property type="evidence" value="ECO:0007669"/>
    <property type="project" value="InterPro"/>
</dbReference>
<dbReference type="OMA" id="FCLPINH"/>
<organism evidence="5">
    <name type="scientific">Absidia glauca</name>
    <name type="common">Pin mould</name>
    <dbReference type="NCBI Taxonomy" id="4829"/>
    <lineage>
        <taxon>Eukaryota</taxon>
        <taxon>Fungi</taxon>
        <taxon>Fungi incertae sedis</taxon>
        <taxon>Mucoromycota</taxon>
        <taxon>Mucoromycotina</taxon>
        <taxon>Mucoromycetes</taxon>
        <taxon>Mucorales</taxon>
        <taxon>Cunninghamellaceae</taxon>
        <taxon>Absidia</taxon>
    </lineage>
</organism>
<feature type="compositionally biased region" description="Pro residues" evidence="2">
    <location>
        <begin position="253"/>
        <end position="283"/>
    </location>
</feature>
<feature type="compositionally biased region" description="Basic residues" evidence="2">
    <location>
        <begin position="297"/>
        <end position="312"/>
    </location>
</feature>
<evidence type="ECO:0000313" key="6">
    <source>
        <dbReference type="Proteomes" id="UP000078561"/>
    </source>
</evidence>
<dbReference type="OrthoDB" id="4822at2759"/>
<reference evidence="5" key="1">
    <citation type="submission" date="2016-04" db="EMBL/GenBank/DDBJ databases">
        <authorList>
            <person name="Evans L.H."/>
            <person name="Alamgir A."/>
            <person name="Owens N."/>
            <person name="Weber N.D."/>
            <person name="Virtaneva K."/>
            <person name="Barbian K."/>
            <person name="Babar A."/>
            <person name="Rosenke K."/>
        </authorList>
    </citation>
    <scope>NUCLEOTIDE SEQUENCE [LARGE SCALE GENOMIC DNA]</scope>
    <source>
        <strain evidence="5">CBS 101.48</strain>
    </source>
</reference>
<dbReference type="STRING" id="4829.A0A163IXH6"/>
<proteinExistence type="predicted"/>
<dbReference type="PROSITE" id="PS50174">
    <property type="entry name" value="G_PATCH"/>
    <property type="match status" value="1"/>
</dbReference>
<feature type="compositionally biased region" description="Basic and acidic residues" evidence="2">
    <location>
        <begin position="126"/>
        <end position="151"/>
    </location>
</feature>
<dbReference type="PANTHER" id="PTHR47251">
    <property type="entry name" value="FINGER DOMAIN PROTEIN, PUTATIVE (AFU_ORTHOLOGUE AFUA_3G04180)-RELATED"/>
    <property type="match status" value="1"/>
</dbReference>
<name>A0A163IXH6_ABSGL</name>
<dbReference type="InterPro" id="IPR000467">
    <property type="entry name" value="G_patch_dom"/>
</dbReference>
<evidence type="ECO:0008006" key="7">
    <source>
        <dbReference type="Google" id="ProtNLM"/>
    </source>
</evidence>
<dbReference type="PROSITE" id="PS00028">
    <property type="entry name" value="ZINC_FINGER_C2H2_1"/>
    <property type="match status" value="1"/>
</dbReference>
<dbReference type="AlphaFoldDB" id="A0A163IXH6"/>
<dbReference type="Proteomes" id="UP000078561">
    <property type="component" value="Unassembled WGS sequence"/>
</dbReference>
<dbReference type="InterPro" id="IPR013087">
    <property type="entry name" value="Znf_C2H2_type"/>
</dbReference>
<dbReference type="PROSITE" id="PS50157">
    <property type="entry name" value="ZINC_FINGER_C2H2_2"/>
    <property type="match status" value="1"/>
</dbReference>
<keyword evidence="1" id="KW-0479">Metal-binding</keyword>
<feature type="compositionally biased region" description="Basic and acidic residues" evidence="2">
    <location>
        <begin position="40"/>
        <end position="50"/>
    </location>
</feature>
<feature type="domain" description="G-patch" evidence="4">
    <location>
        <begin position="67"/>
        <end position="113"/>
    </location>
</feature>
<dbReference type="SMART" id="SM00443">
    <property type="entry name" value="G_patch"/>
    <property type="match status" value="1"/>
</dbReference>
<feature type="region of interest" description="Disordered" evidence="2">
    <location>
        <begin position="1"/>
        <end position="50"/>
    </location>
</feature>
<feature type="region of interest" description="Disordered" evidence="2">
    <location>
        <begin position="190"/>
        <end position="312"/>
    </location>
</feature>